<dbReference type="SUPFAM" id="SSF50985">
    <property type="entry name" value="RCC1/BLIP-II"/>
    <property type="match status" value="2"/>
</dbReference>
<dbReference type="EMBL" id="CP114040">
    <property type="protein sequence ID" value="WAS96533.1"/>
    <property type="molecule type" value="Genomic_DNA"/>
</dbReference>
<gene>
    <name evidence="2" type="ORF">O0S08_10280</name>
</gene>
<evidence type="ECO:0008006" key="4">
    <source>
        <dbReference type="Google" id="ProtNLM"/>
    </source>
</evidence>
<dbReference type="Gene3D" id="2.130.10.30">
    <property type="entry name" value="Regulator of chromosome condensation 1/beta-lactamase-inhibitor protein II"/>
    <property type="match status" value="2"/>
</dbReference>
<name>A0ABY7HBA7_9BACT</name>
<dbReference type="InterPro" id="IPR051210">
    <property type="entry name" value="Ub_ligase/GEF_domain"/>
</dbReference>
<dbReference type="InterPro" id="IPR000408">
    <property type="entry name" value="Reg_chr_condens"/>
</dbReference>
<proteinExistence type="predicted"/>
<organism evidence="2 3">
    <name type="scientific">Nannocystis punicea</name>
    <dbReference type="NCBI Taxonomy" id="2995304"/>
    <lineage>
        <taxon>Bacteria</taxon>
        <taxon>Pseudomonadati</taxon>
        <taxon>Myxococcota</taxon>
        <taxon>Polyangia</taxon>
        <taxon>Nannocystales</taxon>
        <taxon>Nannocystaceae</taxon>
        <taxon>Nannocystis</taxon>
    </lineage>
</organism>
<evidence type="ECO:0000256" key="1">
    <source>
        <dbReference type="ARBA" id="ARBA00022737"/>
    </source>
</evidence>
<evidence type="ECO:0000313" key="3">
    <source>
        <dbReference type="Proteomes" id="UP001164459"/>
    </source>
</evidence>
<dbReference type="InterPro" id="IPR009091">
    <property type="entry name" value="RCC1/BLIP-II"/>
</dbReference>
<reference evidence="2" key="1">
    <citation type="submission" date="2022-11" db="EMBL/GenBank/DDBJ databases">
        <title>Minimal conservation of predation-associated metabolite biosynthetic gene clusters underscores biosynthetic potential of Myxococcota including descriptions for ten novel species: Archangium lansinium sp. nov., Myxococcus landrumus sp. nov., Nannocystis bai.</title>
        <authorList>
            <person name="Ahearne A."/>
            <person name="Stevens C."/>
            <person name="Dowd S."/>
        </authorList>
    </citation>
    <scope>NUCLEOTIDE SEQUENCE</scope>
    <source>
        <strain evidence="2">Fl3</strain>
    </source>
</reference>
<keyword evidence="1" id="KW-0677">Repeat</keyword>
<dbReference type="Proteomes" id="UP001164459">
    <property type="component" value="Chromosome"/>
</dbReference>
<dbReference type="PANTHER" id="PTHR22870">
    <property type="entry name" value="REGULATOR OF CHROMOSOME CONDENSATION"/>
    <property type="match status" value="1"/>
</dbReference>
<dbReference type="RefSeq" id="WP_269038895.1">
    <property type="nucleotide sequence ID" value="NZ_CP114040.1"/>
</dbReference>
<dbReference type="PROSITE" id="PS50012">
    <property type="entry name" value="RCC1_3"/>
    <property type="match status" value="2"/>
</dbReference>
<dbReference type="Pfam" id="PF13540">
    <property type="entry name" value="RCC1_2"/>
    <property type="match status" value="3"/>
</dbReference>
<evidence type="ECO:0000313" key="2">
    <source>
        <dbReference type="EMBL" id="WAS96533.1"/>
    </source>
</evidence>
<keyword evidence="3" id="KW-1185">Reference proteome</keyword>
<accession>A0ABY7HBA7</accession>
<protein>
    <recommendedName>
        <fullName evidence="4">Alpha-tubulin suppressor</fullName>
    </recommendedName>
</protein>
<sequence>MQISLAGAPALHGPVEALSPGRLWVGRIWGTLACFTTAAGRTGCWGSELPTPMAALAPLPAGARTACLAAVPWAPNCAVVDASAARGTEVRALADDPTSDLCALLVGGGVRCWGSDGRSSRVRGIREAVEVASDGSDGCARLGDGAVKCWHRWAAARPRADVAAAADLDVGRGLACAALRSGGVSCWDSEGAAWPVADLQGAVAVAVGQSLGCARLFDGGVACWDPSARSAARRVAGAAGIVELKMADEYACGRDRDDGVWCWGDNHRFGLGDPESSPFLTRPLRVPGIPPAVDVQLGRDDACARTEAGELWCWGASLSGVEAERPVPVRLGEGVQHVVLAADGLYAELADGLHHLDARGSNGFVREPGLTETSALVVSEGWGCAIQRGTLRCFYRTLPFDATAPAWLTKVRRISLPAVVSLGGYGPRGCVALADGRAMCWGDRFDGQDDAVARDALVTVAGLPPVDAVAVGGGFACARTPTGELWCWGDASEGRRGGAAEATSSAPRRIEALPPVVQVAAGAAHACARTEAGELWCWGRNNRGQLGRGTRSAWSAEPAPVQNLAQVTAVALSHETSCAVVADGGVHCWGDNHKRHASPRGLLRSEEAVPVDPSRVTWIDAR</sequence>
<dbReference type="PANTHER" id="PTHR22870:SF408">
    <property type="entry name" value="OS09G0560450 PROTEIN"/>
    <property type="match status" value="1"/>
</dbReference>